<sequence>MSQKKPVRYLRYTLIFIGLNFALSAVNYIAATFAGLELPTGFASVLTPMFAAMDSGMRYVRVCGQRPSNGYAWITATYMSLIFVAIIIPLAALVFWAMRFGEEEMAPAAFAAAMLLATLVFGVIALISNRIGFGLGAKIQAKSLVDDVSRTFD</sequence>
<comment type="caution">
    <text evidence="2">The sequence shown here is derived from an EMBL/GenBank/DDBJ whole genome shotgun (WGS) entry which is preliminary data.</text>
</comment>
<dbReference type="Proteomes" id="UP000777935">
    <property type="component" value="Unassembled WGS sequence"/>
</dbReference>
<dbReference type="RefSeq" id="WP_174135460.1">
    <property type="nucleotide sequence ID" value="NZ_JABUFE010000002.1"/>
</dbReference>
<gene>
    <name evidence="2" type="ORF">HRQ87_03880</name>
</gene>
<evidence type="ECO:0000256" key="1">
    <source>
        <dbReference type="SAM" id="Phobius"/>
    </source>
</evidence>
<feature type="transmembrane region" description="Helical" evidence="1">
    <location>
        <begin position="42"/>
        <end position="60"/>
    </location>
</feature>
<feature type="transmembrane region" description="Helical" evidence="1">
    <location>
        <begin position="12"/>
        <end position="36"/>
    </location>
</feature>
<keyword evidence="1" id="KW-0812">Transmembrane</keyword>
<dbReference type="NCBIfam" id="NF038216">
    <property type="entry name" value="ABZJ_00895_fam"/>
    <property type="match status" value="1"/>
</dbReference>
<dbReference type="InterPro" id="IPR047730">
    <property type="entry name" value="ABZJ_00895-like"/>
</dbReference>
<keyword evidence="1" id="KW-0472">Membrane</keyword>
<evidence type="ECO:0000313" key="3">
    <source>
        <dbReference type="Proteomes" id="UP000777935"/>
    </source>
</evidence>
<keyword evidence="1" id="KW-1133">Transmembrane helix</keyword>
<feature type="transmembrane region" description="Helical" evidence="1">
    <location>
        <begin position="72"/>
        <end position="96"/>
    </location>
</feature>
<dbReference type="EMBL" id="JABUFE010000002">
    <property type="protein sequence ID" value="NSX53935.1"/>
    <property type="molecule type" value="Genomic_DNA"/>
</dbReference>
<protein>
    <submittedName>
        <fullName evidence="2">Uncharacterized protein</fullName>
    </submittedName>
</protein>
<reference evidence="2 3" key="1">
    <citation type="submission" date="2020-06" db="EMBL/GenBank/DDBJ databases">
        <title>Sulfitobacter algicola sp. nov., isolated from green algae.</title>
        <authorList>
            <person name="Wang C."/>
        </authorList>
    </citation>
    <scope>NUCLEOTIDE SEQUENCE [LARGE SCALE GENOMIC DNA]</scope>
    <source>
        <strain evidence="2 3">1151</strain>
    </source>
</reference>
<feature type="transmembrane region" description="Helical" evidence="1">
    <location>
        <begin position="108"/>
        <end position="128"/>
    </location>
</feature>
<keyword evidence="3" id="KW-1185">Reference proteome</keyword>
<proteinExistence type="predicted"/>
<organism evidence="2 3">
    <name type="scientific">Parasulfitobacter algicola</name>
    <dbReference type="NCBI Taxonomy" id="2614809"/>
    <lineage>
        <taxon>Bacteria</taxon>
        <taxon>Pseudomonadati</taxon>
        <taxon>Pseudomonadota</taxon>
        <taxon>Alphaproteobacteria</taxon>
        <taxon>Rhodobacterales</taxon>
        <taxon>Roseobacteraceae</taxon>
        <taxon>Parasulfitobacter</taxon>
    </lineage>
</organism>
<accession>A0ABX2IS73</accession>
<name>A0ABX2IS73_9RHOB</name>
<evidence type="ECO:0000313" key="2">
    <source>
        <dbReference type="EMBL" id="NSX53935.1"/>
    </source>
</evidence>